<dbReference type="InterPro" id="IPR042339">
    <property type="entry name" value="Ly6D"/>
</dbReference>
<evidence type="ECO:0000256" key="2">
    <source>
        <dbReference type="ARBA" id="ARBA00022475"/>
    </source>
</evidence>
<keyword evidence="3" id="KW-0336">GPI-anchor</keyword>
<accession>H0XZ56</accession>
<evidence type="ECO:0000256" key="4">
    <source>
        <dbReference type="ARBA" id="ARBA00022729"/>
    </source>
</evidence>
<keyword evidence="10" id="KW-1185">Reference proteome</keyword>
<reference evidence="10" key="1">
    <citation type="submission" date="2011-03" db="EMBL/GenBank/DDBJ databases">
        <title>Version 3 of the genome sequence of Otolemur garnettii (Bushbaby).</title>
        <authorList>
            <consortium name="The Broad Institute Genome Sequencing Platform"/>
            <person name="Di Palma F."/>
            <person name="Johnson J."/>
            <person name="Lander E.S."/>
            <person name="Lindblad-Toh K."/>
            <person name="Jaffe D.B."/>
            <person name="Gnerre S."/>
            <person name="MacCallum I."/>
            <person name="Przybylski D."/>
            <person name="Ribeiro F.J."/>
            <person name="Burton J.N."/>
            <person name="Walker B.J."/>
            <person name="Sharpe T."/>
            <person name="Hall G."/>
        </authorList>
    </citation>
    <scope>NUCLEOTIDE SEQUENCE [LARGE SCALE GENOMIC DNA]</scope>
</reference>
<dbReference type="CTD" id="8581"/>
<dbReference type="eggNOG" id="ENOG502SGKP">
    <property type="taxonomic scope" value="Eukaryota"/>
</dbReference>
<dbReference type="InParanoid" id="H0XZ56"/>
<dbReference type="GO" id="GO:0030098">
    <property type="term" value="P:lymphocyte differentiation"/>
    <property type="evidence" value="ECO:0007669"/>
    <property type="project" value="Ensembl"/>
</dbReference>
<dbReference type="OMA" id="LVKKDCA"/>
<keyword evidence="2" id="KW-1003">Cell membrane</keyword>
<dbReference type="Pfam" id="PF00087">
    <property type="entry name" value="Toxin_TOLIP"/>
    <property type="match status" value="1"/>
</dbReference>
<dbReference type="GO" id="GO:0035634">
    <property type="term" value="P:response to stilbenoid"/>
    <property type="evidence" value="ECO:0007669"/>
    <property type="project" value="Ensembl"/>
</dbReference>
<evidence type="ECO:0000256" key="7">
    <source>
        <dbReference type="SAM" id="SignalP"/>
    </source>
</evidence>
<keyword evidence="3" id="KW-0449">Lipoprotein</keyword>
<evidence type="ECO:0000256" key="1">
    <source>
        <dbReference type="ARBA" id="ARBA00004609"/>
    </source>
</evidence>
<dbReference type="AlphaFoldDB" id="H0XZ56"/>
<evidence type="ECO:0000256" key="6">
    <source>
        <dbReference type="ARBA" id="ARBA00023180"/>
    </source>
</evidence>
<feature type="domain" description="UPAR/Ly6" evidence="8">
    <location>
        <begin position="21"/>
        <end position="105"/>
    </location>
</feature>
<dbReference type="InterPro" id="IPR016054">
    <property type="entry name" value="LY6_UPA_recep-like"/>
</dbReference>
<dbReference type="OrthoDB" id="9449056at2759"/>
<proteinExistence type="predicted"/>
<dbReference type="HOGENOM" id="CLU_161471_0_0_1"/>
<dbReference type="InterPro" id="IPR045860">
    <property type="entry name" value="Snake_toxin-like_sf"/>
</dbReference>
<dbReference type="PROSITE" id="PS00983">
    <property type="entry name" value="LY6_UPAR"/>
    <property type="match status" value="1"/>
</dbReference>
<dbReference type="KEGG" id="oga:100949965"/>
<feature type="signal peptide" evidence="7">
    <location>
        <begin position="1"/>
        <end position="20"/>
    </location>
</feature>
<feature type="chain" id="PRO_5003545698" evidence="7">
    <location>
        <begin position="21"/>
        <end position="127"/>
    </location>
</feature>
<evidence type="ECO:0000256" key="3">
    <source>
        <dbReference type="ARBA" id="ARBA00022622"/>
    </source>
</evidence>
<dbReference type="GeneTree" id="ENSGT00730000111514"/>
<keyword evidence="6" id="KW-0325">Glycoprotein</keyword>
<keyword evidence="4 7" id="KW-0732">Signal</keyword>
<sequence>MKAILLLFAALAVAVGPARALRCHVCVSSTDCKHPQECSPSSNFCKTITTVESLSGNLVKKECTEKCVPIQTQQGQLSSSTAIQCCQGDLCNERQTSAAPARAPLSHTILSLGLAWGLLALLLAPNL</sequence>
<dbReference type="FunCoup" id="H0XZ56">
    <property type="interactions" value="24"/>
</dbReference>
<dbReference type="RefSeq" id="XP_003803323.1">
    <property type="nucleotide sequence ID" value="XM_003803275.1"/>
</dbReference>
<dbReference type="STRING" id="30611.ENSOGAP00000021399"/>
<evidence type="ECO:0000313" key="10">
    <source>
        <dbReference type="Proteomes" id="UP000005225"/>
    </source>
</evidence>
<evidence type="ECO:0000313" key="9">
    <source>
        <dbReference type="Ensembl" id="ENSOGAP00000021399.1"/>
    </source>
</evidence>
<dbReference type="Gene3D" id="2.10.60.10">
    <property type="entry name" value="CD59"/>
    <property type="match status" value="1"/>
</dbReference>
<dbReference type="PANTHER" id="PTHR16982">
    <property type="entry name" value="LYMPHOCYTE ANTIGEN 6D"/>
    <property type="match status" value="1"/>
</dbReference>
<dbReference type="FunFam" id="2.10.60.10:FF:000003">
    <property type="entry name" value="lymphocyte antigen 6E isoform X1"/>
    <property type="match status" value="1"/>
</dbReference>
<dbReference type="EMBL" id="AAQR03184587">
    <property type="status" value="NOT_ANNOTATED_CDS"/>
    <property type="molecule type" value="Genomic_DNA"/>
</dbReference>
<dbReference type="GO" id="GO:0005886">
    <property type="term" value="C:plasma membrane"/>
    <property type="evidence" value="ECO:0007669"/>
    <property type="project" value="UniProtKB-SubCell"/>
</dbReference>
<dbReference type="Ensembl" id="ENSOGAT00000026062.1">
    <property type="protein sequence ID" value="ENSOGAP00000021399.1"/>
    <property type="gene ID" value="ENSOGAG00000032652.1"/>
</dbReference>
<dbReference type="SMART" id="SM00134">
    <property type="entry name" value="LU"/>
    <property type="match status" value="1"/>
</dbReference>
<dbReference type="GeneID" id="100949965"/>
<dbReference type="SUPFAM" id="SSF57302">
    <property type="entry name" value="Snake toxin-like"/>
    <property type="match status" value="1"/>
</dbReference>
<keyword evidence="5" id="KW-0472">Membrane</keyword>
<evidence type="ECO:0000256" key="5">
    <source>
        <dbReference type="ARBA" id="ARBA00023136"/>
    </source>
</evidence>
<gene>
    <name evidence="9" type="primary">LY6D</name>
</gene>
<dbReference type="InterPro" id="IPR018363">
    <property type="entry name" value="CD59_antigen_CS"/>
</dbReference>
<dbReference type="InterPro" id="IPR035076">
    <property type="entry name" value="Toxin/TOLIP"/>
</dbReference>
<reference evidence="9" key="2">
    <citation type="submission" date="2025-08" db="UniProtKB">
        <authorList>
            <consortium name="Ensembl"/>
        </authorList>
    </citation>
    <scope>IDENTIFICATION</scope>
</reference>
<dbReference type="PANTHER" id="PTHR16982:SF2">
    <property type="entry name" value="LYMPHOCYTE ANTIGEN 6D"/>
    <property type="match status" value="1"/>
</dbReference>
<evidence type="ECO:0000259" key="8">
    <source>
        <dbReference type="SMART" id="SM00134"/>
    </source>
</evidence>
<organism evidence="9 10">
    <name type="scientific">Otolemur garnettii</name>
    <name type="common">Small-eared galago</name>
    <name type="synonym">Garnett's greater bushbaby</name>
    <dbReference type="NCBI Taxonomy" id="30611"/>
    <lineage>
        <taxon>Eukaryota</taxon>
        <taxon>Metazoa</taxon>
        <taxon>Chordata</taxon>
        <taxon>Craniata</taxon>
        <taxon>Vertebrata</taxon>
        <taxon>Euteleostomi</taxon>
        <taxon>Mammalia</taxon>
        <taxon>Eutheria</taxon>
        <taxon>Euarchontoglires</taxon>
        <taxon>Primates</taxon>
        <taxon>Strepsirrhini</taxon>
        <taxon>Lorisiformes</taxon>
        <taxon>Galagidae</taxon>
        <taxon>Otolemur</taxon>
    </lineage>
</organism>
<dbReference type="CDD" id="cd23542">
    <property type="entry name" value="TFP_LU_ECD_Ly6D"/>
    <property type="match status" value="1"/>
</dbReference>
<dbReference type="GO" id="GO:0009986">
    <property type="term" value="C:cell surface"/>
    <property type="evidence" value="ECO:0007669"/>
    <property type="project" value="Ensembl"/>
</dbReference>
<dbReference type="Proteomes" id="UP000005225">
    <property type="component" value="Unassembled WGS sequence"/>
</dbReference>
<dbReference type="GO" id="GO:0098552">
    <property type="term" value="C:side of membrane"/>
    <property type="evidence" value="ECO:0007669"/>
    <property type="project" value="UniProtKB-KW"/>
</dbReference>
<protein>
    <submittedName>
        <fullName evidence="9">Lymphocyte antigen 6 family member D</fullName>
    </submittedName>
</protein>
<comment type="subcellular location">
    <subcellularLocation>
        <location evidence="1">Cell membrane</location>
        <topology evidence="1">Lipid-anchor</topology>
        <topology evidence="1">GPI-anchor</topology>
    </subcellularLocation>
</comment>
<reference evidence="9" key="3">
    <citation type="submission" date="2025-09" db="UniProtKB">
        <authorList>
            <consortium name="Ensembl"/>
        </authorList>
    </citation>
    <scope>IDENTIFICATION</scope>
</reference>
<name>H0XZ56_OTOGA</name>